<accession>A0A2A9NBQ3</accession>
<dbReference type="SUPFAM" id="SSF48371">
    <property type="entry name" value="ARM repeat"/>
    <property type="match status" value="1"/>
</dbReference>
<protein>
    <submittedName>
        <fullName evidence="2">Uncharacterized protein</fullName>
    </submittedName>
</protein>
<dbReference type="InterPro" id="IPR016024">
    <property type="entry name" value="ARM-type_fold"/>
</dbReference>
<organism evidence="2 3">
    <name type="scientific">Amanita thiersii Skay4041</name>
    <dbReference type="NCBI Taxonomy" id="703135"/>
    <lineage>
        <taxon>Eukaryota</taxon>
        <taxon>Fungi</taxon>
        <taxon>Dikarya</taxon>
        <taxon>Basidiomycota</taxon>
        <taxon>Agaricomycotina</taxon>
        <taxon>Agaricomycetes</taxon>
        <taxon>Agaricomycetidae</taxon>
        <taxon>Agaricales</taxon>
        <taxon>Pluteineae</taxon>
        <taxon>Amanitaceae</taxon>
        <taxon>Amanita</taxon>
    </lineage>
</organism>
<dbReference type="AlphaFoldDB" id="A0A2A9NBQ3"/>
<evidence type="ECO:0000256" key="1">
    <source>
        <dbReference type="SAM" id="MobiDB-lite"/>
    </source>
</evidence>
<feature type="region of interest" description="Disordered" evidence="1">
    <location>
        <begin position="536"/>
        <end position="563"/>
    </location>
</feature>
<gene>
    <name evidence="2" type="ORF">AMATHDRAFT_87341</name>
</gene>
<keyword evidence="3" id="KW-1185">Reference proteome</keyword>
<evidence type="ECO:0000313" key="2">
    <source>
        <dbReference type="EMBL" id="PFH48059.1"/>
    </source>
</evidence>
<reference evidence="2 3" key="1">
    <citation type="submission" date="2014-02" db="EMBL/GenBank/DDBJ databases">
        <title>Transposable element dynamics among asymbiotic and ectomycorrhizal Amanita fungi.</title>
        <authorList>
            <consortium name="DOE Joint Genome Institute"/>
            <person name="Hess J."/>
            <person name="Skrede I."/>
            <person name="Wolfe B."/>
            <person name="LaButti K."/>
            <person name="Ohm R.A."/>
            <person name="Grigoriev I.V."/>
            <person name="Pringle A."/>
        </authorList>
    </citation>
    <scope>NUCLEOTIDE SEQUENCE [LARGE SCALE GENOMIC DNA]</scope>
    <source>
        <strain evidence="2 3">SKay4041</strain>
    </source>
</reference>
<dbReference type="Gene3D" id="1.25.10.10">
    <property type="entry name" value="Leucine-rich Repeat Variant"/>
    <property type="match status" value="1"/>
</dbReference>
<feature type="compositionally biased region" description="Acidic residues" evidence="1">
    <location>
        <begin position="539"/>
        <end position="563"/>
    </location>
</feature>
<dbReference type="Gene3D" id="2.80.10.50">
    <property type="match status" value="1"/>
</dbReference>
<dbReference type="EMBL" id="KZ302078">
    <property type="protein sequence ID" value="PFH48059.1"/>
    <property type="molecule type" value="Genomic_DNA"/>
</dbReference>
<dbReference type="Proteomes" id="UP000242287">
    <property type="component" value="Unassembled WGS sequence"/>
</dbReference>
<evidence type="ECO:0000313" key="3">
    <source>
        <dbReference type="Proteomes" id="UP000242287"/>
    </source>
</evidence>
<dbReference type="STRING" id="703135.A0A2A9NBQ3"/>
<dbReference type="InterPro" id="IPR011989">
    <property type="entry name" value="ARM-like"/>
</dbReference>
<proteinExistence type="predicted"/>
<dbReference type="OrthoDB" id="3266227at2759"/>
<name>A0A2A9NBQ3_9AGAR</name>
<sequence length="563" mass="63509">MGPPPGSYYIFNVKYRNMLYLKFSHEPPCGKPRPISRAGDPNGKWSLTVFDSGNYALQSVSHSCYIATKRGPKLQEHDRVLETRKNLNQYYTVEETKVKGQYTIRTTESKLYWFLPDGESETPVSSVYPNQVFVKPPSRKVELCEKSSDRSSWWIFKSTASAELWCTIKFDGYSVNLAGDGPGSRLVLSDDGDVDETTWLITHKFGSKYSIQPVNDHTYVRSHLGTGIETGEGGYLWTIKPSRLDPQRFVYVPLLSRNMNMNIRYIWVIAYINLRRISIQKYGGLRLCWTVQGSEMQMIGLADAKVTNDVVQIHPIHLEGQLEDVDYKTVKLSAVDFAGNLTSIHARIQRRAIANMKHVIRNMDIQTEELLEALVLVSRLRDETAHEQVKEGIKSIFSRLVTALTPSTPKTVQMLIIQLIGSIIHDVPNANIKIGATPVPCLVEHLGSKDTPTVVSACNVLKAVRIVLPNERVEAILPKMTPLLWDQEVKIVEAALDFLSTCIGVTLGKRIIERVKELGKQSESDGVRLVARGILDVHVDEEEEEDGDEKDDDDEDDDEDDDY</sequence>